<feature type="transmembrane region" description="Helical" evidence="1">
    <location>
        <begin position="12"/>
        <end position="31"/>
    </location>
</feature>
<dbReference type="Proteomes" id="UP000245634">
    <property type="component" value="Unassembled WGS sequence"/>
</dbReference>
<evidence type="ECO:0000313" key="2">
    <source>
        <dbReference type="EMBL" id="PWK13055.1"/>
    </source>
</evidence>
<feature type="transmembrane region" description="Helical" evidence="1">
    <location>
        <begin position="83"/>
        <end position="102"/>
    </location>
</feature>
<dbReference type="PROSITE" id="PS51257">
    <property type="entry name" value="PROKAR_LIPOPROTEIN"/>
    <property type="match status" value="1"/>
</dbReference>
<dbReference type="AlphaFoldDB" id="A0A316DCL7"/>
<keyword evidence="1" id="KW-1133">Transmembrane helix</keyword>
<reference evidence="2 3" key="1">
    <citation type="submission" date="2018-05" db="EMBL/GenBank/DDBJ databases">
        <title>Genomic Encyclopedia of Type Strains, Phase IV (KMG-IV): sequencing the most valuable type-strain genomes for metagenomic binning, comparative biology and taxonomic classification.</title>
        <authorList>
            <person name="Goeker M."/>
        </authorList>
    </citation>
    <scope>NUCLEOTIDE SEQUENCE [LARGE SCALE GENOMIC DNA]</scope>
    <source>
        <strain evidence="2 3">DSM 18773</strain>
    </source>
</reference>
<keyword evidence="1" id="KW-0812">Transmembrane</keyword>
<dbReference type="EMBL" id="QGGL01000008">
    <property type="protein sequence ID" value="PWK13055.1"/>
    <property type="molecule type" value="Genomic_DNA"/>
</dbReference>
<gene>
    <name evidence="2" type="ORF">C7459_10873</name>
</gene>
<keyword evidence="3" id="KW-1185">Reference proteome</keyword>
<keyword evidence="1" id="KW-0472">Membrane</keyword>
<accession>A0A316DCL7</accession>
<sequence>MFKRTFWSGITTGMLLGVLLMIACFASGYQLDRILLDLSYLPGLSKVNNLLVQWLLHIVVAVILAFVYAALTRRFQLRGAGFGLLFGGVVSLIYFVLAPQVAPELLSPFQLAPFGWWFAAHLAYGYTLEQLL</sequence>
<dbReference type="RefSeq" id="WP_109689001.1">
    <property type="nucleotide sequence ID" value="NZ_QGGL01000008.1"/>
</dbReference>
<feature type="transmembrane region" description="Helical" evidence="1">
    <location>
        <begin position="51"/>
        <end position="71"/>
    </location>
</feature>
<organism evidence="2 3">
    <name type="scientific">Tumebacillus permanentifrigoris</name>
    <dbReference type="NCBI Taxonomy" id="378543"/>
    <lineage>
        <taxon>Bacteria</taxon>
        <taxon>Bacillati</taxon>
        <taxon>Bacillota</taxon>
        <taxon>Bacilli</taxon>
        <taxon>Bacillales</taxon>
        <taxon>Alicyclobacillaceae</taxon>
        <taxon>Tumebacillus</taxon>
    </lineage>
</organism>
<evidence type="ECO:0008006" key="4">
    <source>
        <dbReference type="Google" id="ProtNLM"/>
    </source>
</evidence>
<evidence type="ECO:0000256" key="1">
    <source>
        <dbReference type="SAM" id="Phobius"/>
    </source>
</evidence>
<feature type="transmembrane region" description="Helical" evidence="1">
    <location>
        <begin position="108"/>
        <end position="128"/>
    </location>
</feature>
<evidence type="ECO:0000313" key="3">
    <source>
        <dbReference type="Proteomes" id="UP000245634"/>
    </source>
</evidence>
<proteinExistence type="predicted"/>
<name>A0A316DCL7_9BACL</name>
<comment type="caution">
    <text evidence="2">The sequence shown here is derived from an EMBL/GenBank/DDBJ whole genome shotgun (WGS) entry which is preliminary data.</text>
</comment>
<dbReference type="OrthoDB" id="9946451at2"/>
<protein>
    <recommendedName>
        <fullName evidence="4">Membrane protein YqhR</fullName>
    </recommendedName>
</protein>